<evidence type="ECO:0000256" key="3">
    <source>
        <dbReference type="SAM" id="MobiDB-lite"/>
    </source>
</evidence>
<reference evidence="4" key="1">
    <citation type="submission" date="2021-01" db="UniProtKB">
        <authorList>
            <consortium name="EnsemblMetazoa"/>
        </authorList>
    </citation>
    <scope>IDENTIFICATION</scope>
</reference>
<sequence length="714" mass="81807">MDRLSNLCTVNINNNIDKAVLQWTCIRCVENESSVLISPHGEIFRDAEHVKLYFQRMTGIHCGLGDFVGLLEELPVMHVQSGDQFNELCLRIVTRIKGDDNGVQLEEYLEKHQESIYIEKEKTLSQVDFNVGDEQMENGEEGETQESSPGYERLNKTEEQHFCVELKERSVSQYFMKPCFVRIEKLNYVPSTVGASPYGQTLSPTNERPHDDTDKPNLIENISISTASQSQTSPYFPITSPKDRKITRRKKTKTSKVGLKKLKAGFKKGKTRRFESYHLKKSSFKSEQTGLFLENIIYSDVCERTRSKTVFKTNTVGYGMNRNRKFSPMKIKEEGECIVKLQRREDKTSLEIQPQIVLNDIAIKKEVVEENNEFIVQPTVKYLNKHDSAPSSEEPISDNIASSSTMERKEKMSSPVDGLLTKKLSVNLHKLFDIGKACDAYAKRKVNPCNISKEDSEKRASFAVKPVKVVIEPLKKQSLAATTLPSIGCHTKQNISRHKHHQTTVSIRTGTDCMQRRNKPKKNPKSLTSSPYFKNTGNGDGLRGTFKKFQAKKCKNEMGSYRSTKVCGLHQTITFVPPQSPYSLVQENLYQKPWQLLIATIFLNKTTGSAALPIFWKFVEKYSEPESVLMANPVEITRMLQPLGLHKRRADTILRFSDEYLNKSWRYPIELYGIGKYGNDSYRIFCLGQWRDVHPDDHKLNLYHDWLKQKHGIS</sequence>
<dbReference type="FunFam" id="1.10.340.30:FF:000007">
    <property type="entry name" value="Methyl-CpG-binding domain protein 4"/>
    <property type="match status" value="1"/>
</dbReference>
<organism evidence="4 5">
    <name type="scientific">Clytia hemisphaerica</name>
    <dbReference type="NCBI Taxonomy" id="252671"/>
    <lineage>
        <taxon>Eukaryota</taxon>
        <taxon>Metazoa</taxon>
        <taxon>Cnidaria</taxon>
        <taxon>Hydrozoa</taxon>
        <taxon>Hydroidolina</taxon>
        <taxon>Leptothecata</taxon>
        <taxon>Obeliida</taxon>
        <taxon>Clytiidae</taxon>
        <taxon>Clytia</taxon>
    </lineage>
</organism>
<dbReference type="EnsemblMetazoa" id="CLYHEMT020828.1">
    <property type="protein sequence ID" value="CLYHEMP020828.1"/>
    <property type="gene ID" value="CLYHEMG020828"/>
</dbReference>
<comment type="subcellular location">
    <subcellularLocation>
        <location evidence="1">Nucleus</location>
    </subcellularLocation>
</comment>
<feature type="compositionally biased region" description="Polar residues" evidence="3">
    <location>
        <begin position="525"/>
        <end position="537"/>
    </location>
</feature>
<dbReference type="Gene3D" id="1.10.340.30">
    <property type="entry name" value="Hypothetical protein, domain 2"/>
    <property type="match status" value="1"/>
</dbReference>
<feature type="region of interest" description="Disordered" evidence="3">
    <location>
        <begin position="386"/>
        <end position="414"/>
    </location>
</feature>
<dbReference type="OrthoDB" id="10265068at2759"/>
<dbReference type="InterPro" id="IPR011257">
    <property type="entry name" value="DNA_glycosylase"/>
</dbReference>
<evidence type="ECO:0000256" key="2">
    <source>
        <dbReference type="ARBA" id="ARBA00023242"/>
    </source>
</evidence>
<dbReference type="GO" id="GO:0003824">
    <property type="term" value="F:catalytic activity"/>
    <property type="evidence" value="ECO:0007669"/>
    <property type="project" value="InterPro"/>
</dbReference>
<dbReference type="PANTHER" id="PTHR15074">
    <property type="entry name" value="METHYL-CPG-BINDING PROTEIN"/>
    <property type="match status" value="1"/>
</dbReference>
<keyword evidence="2" id="KW-0539">Nucleus</keyword>
<feature type="compositionally biased region" description="Polar residues" evidence="3">
    <location>
        <begin position="194"/>
        <end position="206"/>
    </location>
</feature>
<dbReference type="SUPFAM" id="SSF48150">
    <property type="entry name" value="DNA-glycosylase"/>
    <property type="match status" value="1"/>
</dbReference>
<dbReference type="PANTHER" id="PTHR15074:SF0">
    <property type="entry name" value="METHYL-CPG-BINDING DOMAIN PROTEIN 4-LIKE PROTEIN"/>
    <property type="match status" value="1"/>
</dbReference>
<name>A0A7M5XBD2_9CNID</name>
<dbReference type="GO" id="GO:0006281">
    <property type="term" value="P:DNA repair"/>
    <property type="evidence" value="ECO:0007669"/>
    <property type="project" value="InterPro"/>
</dbReference>
<proteinExistence type="predicted"/>
<dbReference type="InterPro" id="IPR045138">
    <property type="entry name" value="MeCP2/MBD4"/>
</dbReference>
<dbReference type="GO" id="GO:0003677">
    <property type="term" value="F:DNA binding"/>
    <property type="evidence" value="ECO:0007669"/>
    <property type="project" value="InterPro"/>
</dbReference>
<dbReference type="AlphaFoldDB" id="A0A7M5XBD2"/>
<evidence type="ECO:0000256" key="1">
    <source>
        <dbReference type="ARBA" id="ARBA00004123"/>
    </source>
</evidence>
<dbReference type="Proteomes" id="UP000594262">
    <property type="component" value="Unplaced"/>
</dbReference>
<evidence type="ECO:0000313" key="5">
    <source>
        <dbReference type="Proteomes" id="UP000594262"/>
    </source>
</evidence>
<feature type="compositionally biased region" description="Basic and acidic residues" evidence="3">
    <location>
        <begin position="207"/>
        <end position="217"/>
    </location>
</feature>
<keyword evidence="5" id="KW-1185">Reference proteome</keyword>
<dbReference type="GO" id="GO:0005634">
    <property type="term" value="C:nucleus"/>
    <property type="evidence" value="ECO:0007669"/>
    <property type="project" value="UniProtKB-SubCell"/>
</dbReference>
<protein>
    <submittedName>
        <fullName evidence="4">Uncharacterized protein</fullName>
    </submittedName>
</protein>
<feature type="region of interest" description="Disordered" evidence="3">
    <location>
        <begin position="514"/>
        <end position="539"/>
    </location>
</feature>
<dbReference type="RefSeq" id="XP_066932312.1">
    <property type="nucleotide sequence ID" value="XM_067076211.1"/>
</dbReference>
<evidence type="ECO:0000313" key="4">
    <source>
        <dbReference type="EnsemblMetazoa" id="CLYHEMP020828.1"/>
    </source>
</evidence>
<accession>A0A7M5XBD2</accession>
<feature type="region of interest" description="Disordered" evidence="3">
    <location>
        <begin position="194"/>
        <end position="217"/>
    </location>
</feature>
<dbReference type="GeneID" id="136819977"/>